<dbReference type="Proteomes" id="UP001500547">
    <property type="component" value="Unassembled WGS sequence"/>
</dbReference>
<keyword evidence="1" id="KW-0812">Transmembrane</keyword>
<keyword evidence="1" id="KW-1133">Transmembrane helix</keyword>
<protein>
    <submittedName>
        <fullName evidence="2">Uncharacterized protein</fullName>
    </submittedName>
</protein>
<evidence type="ECO:0000256" key="1">
    <source>
        <dbReference type="SAM" id="Phobius"/>
    </source>
</evidence>
<gene>
    <name evidence="2" type="ORF">GCM10025770_24430</name>
</gene>
<proteinExistence type="predicted"/>
<accession>A0ABP9QSE5</accession>
<comment type="caution">
    <text evidence="2">The sequence shown here is derived from an EMBL/GenBank/DDBJ whole genome shotgun (WGS) entry which is preliminary data.</text>
</comment>
<name>A0ABP9QSE5_9RHOO</name>
<organism evidence="2 3">
    <name type="scientific">Viridibacterium curvum</name>
    <dbReference type="NCBI Taxonomy" id="1101404"/>
    <lineage>
        <taxon>Bacteria</taxon>
        <taxon>Pseudomonadati</taxon>
        <taxon>Pseudomonadota</taxon>
        <taxon>Betaproteobacteria</taxon>
        <taxon>Rhodocyclales</taxon>
        <taxon>Rhodocyclaceae</taxon>
        <taxon>Viridibacterium</taxon>
    </lineage>
</organism>
<evidence type="ECO:0000313" key="3">
    <source>
        <dbReference type="Proteomes" id="UP001500547"/>
    </source>
</evidence>
<keyword evidence="1" id="KW-0472">Membrane</keyword>
<sequence>MFDNAIIRYVAIAGTSVFLACQFVAPVTVKPYADHIPSASAGIHSSMVSLDATKVVAKAN</sequence>
<keyword evidence="3" id="KW-1185">Reference proteome</keyword>
<evidence type="ECO:0000313" key="2">
    <source>
        <dbReference type="EMBL" id="GAA5166804.1"/>
    </source>
</evidence>
<reference evidence="3" key="1">
    <citation type="journal article" date="2019" name="Int. J. Syst. Evol. Microbiol.">
        <title>The Global Catalogue of Microorganisms (GCM) 10K type strain sequencing project: providing services to taxonomists for standard genome sequencing and annotation.</title>
        <authorList>
            <consortium name="The Broad Institute Genomics Platform"/>
            <consortium name="The Broad Institute Genome Sequencing Center for Infectious Disease"/>
            <person name="Wu L."/>
            <person name="Ma J."/>
        </authorList>
    </citation>
    <scope>NUCLEOTIDE SEQUENCE [LARGE SCALE GENOMIC DNA]</scope>
    <source>
        <strain evidence="3">JCM 18715</strain>
    </source>
</reference>
<feature type="transmembrane region" description="Helical" evidence="1">
    <location>
        <begin position="6"/>
        <end position="25"/>
    </location>
</feature>
<dbReference type="EMBL" id="BAABLD010000008">
    <property type="protein sequence ID" value="GAA5166804.1"/>
    <property type="molecule type" value="Genomic_DNA"/>
</dbReference>
<dbReference type="RefSeq" id="WP_345533255.1">
    <property type="nucleotide sequence ID" value="NZ_BAABLD010000008.1"/>
</dbReference>